<dbReference type="GeneID" id="9041510"/>
<name>C5L7S5_PERM5</name>
<gene>
    <name evidence="1" type="ORF">Pmar_PMAR020704</name>
</gene>
<sequence>MIESSGIVLPPAIVPGGGKFSARMGGASVLLRMQPITAQPGDVLRWTFEMAPAGILHEDGGPVIQGRIPPRPKSRPFEYGYVMAPTMIGYRSVEDQPDANLVFSMPGTYKVFAWIQRTDPVTGVTIESR</sequence>
<dbReference type="RefSeq" id="XP_002775721.1">
    <property type="nucleotide sequence ID" value="XM_002775675.1"/>
</dbReference>
<proteinExistence type="predicted"/>
<keyword evidence="2" id="KW-1185">Reference proteome</keyword>
<dbReference type="OrthoDB" id="10338620at2759"/>
<dbReference type="AlphaFoldDB" id="C5L7S5"/>
<dbReference type="InParanoid" id="C5L7S5"/>
<reference evidence="1 2" key="1">
    <citation type="submission" date="2008-07" db="EMBL/GenBank/DDBJ databases">
        <authorList>
            <person name="El-Sayed N."/>
            <person name="Caler E."/>
            <person name="Inman J."/>
            <person name="Amedeo P."/>
            <person name="Hass B."/>
            <person name="Wortman J."/>
        </authorList>
    </citation>
    <scope>NUCLEOTIDE SEQUENCE [LARGE SCALE GENOMIC DNA]</scope>
    <source>
        <strain evidence="2">ATCC 50983 / TXsc</strain>
    </source>
</reference>
<dbReference type="Proteomes" id="UP000007800">
    <property type="component" value="Unassembled WGS sequence"/>
</dbReference>
<evidence type="ECO:0000313" key="2">
    <source>
        <dbReference type="Proteomes" id="UP000007800"/>
    </source>
</evidence>
<dbReference type="OMA" id="FAWIQRT"/>
<organism evidence="2">
    <name type="scientific">Perkinsus marinus (strain ATCC 50983 / TXsc)</name>
    <dbReference type="NCBI Taxonomy" id="423536"/>
    <lineage>
        <taxon>Eukaryota</taxon>
        <taxon>Sar</taxon>
        <taxon>Alveolata</taxon>
        <taxon>Perkinsozoa</taxon>
        <taxon>Perkinsea</taxon>
        <taxon>Perkinsida</taxon>
        <taxon>Perkinsidae</taxon>
        <taxon>Perkinsus</taxon>
    </lineage>
</organism>
<accession>C5L7S5</accession>
<protein>
    <submittedName>
        <fullName evidence="1">Uncharacterized protein</fullName>
    </submittedName>
</protein>
<dbReference type="EMBL" id="GG679899">
    <property type="protein sequence ID" value="EER07537.1"/>
    <property type="molecule type" value="Genomic_DNA"/>
</dbReference>
<evidence type="ECO:0000313" key="1">
    <source>
        <dbReference type="EMBL" id="EER07537.1"/>
    </source>
</evidence>